<keyword evidence="3" id="KW-0808">Transferase</keyword>
<accession>A0ABR2S440</accession>
<name>A0ABR2S440_9ROSI</name>
<evidence type="ECO:0000256" key="3">
    <source>
        <dbReference type="ARBA" id="ARBA00022679"/>
    </source>
</evidence>
<keyword evidence="5" id="KW-0418">Kinase</keyword>
<keyword evidence="2" id="KW-0723">Serine/threonine-protein kinase</keyword>
<dbReference type="EC" id="2.7.11.1" evidence="1"/>
<evidence type="ECO:0000256" key="8">
    <source>
        <dbReference type="ARBA" id="ARBA00048679"/>
    </source>
</evidence>
<dbReference type="InterPro" id="IPR011009">
    <property type="entry name" value="Kinase-like_dom_sf"/>
</dbReference>
<proteinExistence type="predicted"/>
<dbReference type="EMBL" id="JBBPBN010000017">
    <property type="protein sequence ID" value="KAK9019850.1"/>
    <property type="molecule type" value="Genomic_DNA"/>
</dbReference>
<evidence type="ECO:0000256" key="7">
    <source>
        <dbReference type="ARBA" id="ARBA00047899"/>
    </source>
</evidence>
<comment type="caution">
    <text evidence="9">The sequence shown here is derived from an EMBL/GenBank/DDBJ whole genome shotgun (WGS) entry which is preliminary data.</text>
</comment>
<dbReference type="Gene3D" id="3.30.200.20">
    <property type="entry name" value="Phosphorylase Kinase, domain 1"/>
    <property type="match status" value="1"/>
</dbReference>
<evidence type="ECO:0000313" key="9">
    <source>
        <dbReference type="EMBL" id="KAK9019850.1"/>
    </source>
</evidence>
<comment type="catalytic activity">
    <reaction evidence="8">
        <text>L-seryl-[protein] + ATP = O-phospho-L-seryl-[protein] + ADP + H(+)</text>
        <dbReference type="Rhea" id="RHEA:17989"/>
        <dbReference type="Rhea" id="RHEA-COMP:9863"/>
        <dbReference type="Rhea" id="RHEA-COMP:11604"/>
        <dbReference type="ChEBI" id="CHEBI:15378"/>
        <dbReference type="ChEBI" id="CHEBI:29999"/>
        <dbReference type="ChEBI" id="CHEBI:30616"/>
        <dbReference type="ChEBI" id="CHEBI:83421"/>
        <dbReference type="ChEBI" id="CHEBI:456216"/>
        <dbReference type="EC" id="2.7.11.1"/>
    </reaction>
</comment>
<dbReference type="PANTHER" id="PTHR48005">
    <property type="entry name" value="LEUCINE RICH REPEAT KINASE 2"/>
    <property type="match status" value="1"/>
</dbReference>
<sequence length="133" mass="15191">MSTMTSSLEMEATLLSTGWWSRYSNDTSKRCKWSGDLSSLEHLDLSTNYLTALLSSWFLLWLRAKYNIPEPNVTKNGDLFSIWNFDGRIAFQDIIKATNDFEFRYCIGTGGYDSVYRAQLPSAMIVTLKETSS</sequence>
<evidence type="ECO:0000313" key="10">
    <source>
        <dbReference type="Proteomes" id="UP001396334"/>
    </source>
</evidence>
<reference evidence="9 10" key="1">
    <citation type="journal article" date="2024" name="G3 (Bethesda)">
        <title>Genome assembly of Hibiscus sabdariffa L. provides insights into metabolisms of medicinal natural products.</title>
        <authorList>
            <person name="Kim T."/>
        </authorList>
    </citation>
    <scope>NUCLEOTIDE SEQUENCE [LARGE SCALE GENOMIC DNA]</scope>
    <source>
        <strain evidence="9">TK-2024</strain>
        <tissue evidence="9">Old leaves</tissue>
    </source>
</reference>
<evidence type="ECO:0000256" key="5">
    <source>
        <dbReference type="ARBA" id="ARBA00022777"/>
    </source>
</evidence>
<evidence type="ECO:0000256" key="6">
    <source>
        <dbReference type="ARBA" id="ARBA00022840"/>
    </source>
</evidence>
<keyword evidence="4" id="KW-0547">Nucleotide-binding</keyword>
<dbReference type="PROSITE" id="PS51450">
    <property type="entry name" value="LRR"/>
    <property type="match status" value="1"/>
</dbReference>
<evidence type="ECO:0000256" key="4">
    <source>
        <dbReference type="ARBA" id="ARBA00022741"/>
    </source>
</evidence>
<evidence type="ECO:0000256" key="1">
    <source>
        <dbReference type="ARBA" id="ARBA00012513"/>
    </source>
</evidence>
<protein>
    <recommendedName>
        <fullName evidence="1">non-specific serine/threonine protein kinase</fullName>
        <ecNumber evidence="1">2.7.11.1</ecNumber>
    </recommendedName>
</protein>
<evidence type="ECO:0000256" key="2">
    <source>
        <dbReference type="ARBA" id="ARBA00022527"/>
    </source>
</evidence>
<dbReference type="PANTHER" id="PTHR48005:SF16">
    <property type="entry name" value="MDIS1-INTERACTING RECEPTOR LIKE KINASE 2-LIKE ISOFORM X1"/>
    <property type="match status" value="1"/>
</dbReference>
<dbReference type="InterPro" id="IPR051420">
    <property type="entry name" value="Ser_Thr_Kinases_DiverseReg"/>
</dbReference>
<organism evidence="9 10">
    <name type="scientific">Hibiscus sabdariffa</name>
    <name type="common">roselle</name>
    <dbReference type="NCBI Taxonomy" id="183260"/>
    <lineage>
        <taxon>Eukaryota</taxon>
        <taxon>Viridiplantae</taxon>
        <taxon>Streptophyta</taxon>
        <taxon>Embryophyta</taxon>
        <taxon>Tracheophyta</taxon>
        <taxon>Spermatophyta</taxon>
        <taxon>Magnoliopsida</taxon>
        <taxon>eudicotyledons</taxon>
        <taxon>Gunneridae</taxon>
        <taxon>Pentapetalae</taxon>
        <taxon>rosids</taxon>
        <taxon>malvids</taxon>
        <taxon>Malvales</taxon>
        <taxon>Malvaceae</taxon>
        <taxon>Malvoideae</taxon>
        <taxon>Hibiscus</taxon>
    </lineage>
</organism>
<comment type="catalytic activity">
    <reaction evidence="7">
        <text>L-threonyl-[protein] + ATP = O-phospho-L-threonyl-[protein] + ADP + H(+)</text>
        <dbReference type="Rhea" id="RHEA:46608"/>
        <dbReference type="Rhea" id="RHEA-COMP:11060"/>
        <dbReference type="Rhea" id="RHEA-COMP:11605"/>
        <dbReference type="ChEBI" id="CHEBI:15378"/>
        <dbReference type="ChEBI" id="CHEBI:30013"/>
        <dbReference type="ChEBI" id="CHEBI:30616"/>
        <dbReference type="ChEBI" id="CHEBI:61977"/>
        <dbReference type="ChEBI" id="CHEBI:456216"/>
        <dbReference type="EC" id="2.7.11.1"/>
    </reaction>
</comment>
<dbReference type="Proteomes" id="UP001396334">
    <property type="component" value="Unassembled WGS sequence"/>
</dbReference>
<keyword evidence="6" id="KW-0067">ATP-binding</keyword>
<dbReference type="SUPFAM" id="SSF56112">
    <property type="entry name" value="Protein kinase-like (PK-like)"/>
    <property type="match status" value="1"/>
</dbReference>
<keyword evidence="10" id="KW-1185">Reference proteome</keyword>
<gene>
    <name evidence="9" type="ORF">V6N11_054358</name>
</gene>
<dbReference type="InterPro" id="IPR001611">
    <property type="entry name" value="Leu-rich_rpt"/>
</dbReference>